<dbReference type="Proteomes" id="UP001597045">
    <property type="component" value="Unassembled WGS sequence"/>
</dbReference>
<feature type="transmembrane region" description="Helical" evidence="1">
    <location>
        <begin position="160"/>
        <end position="178"/>
    </location>
</feature>
<accession>A0ABW3M9K1</accession>
<feature type="transmembrane region" description="Helical" evidence="1">
    <location>
        <begin position="102"/>
        <end position="121"/>
    </location>
</feature>
<organism evidence="2 3">
    <name type="scientific">Kibdelosporangium lantanae</name>
    <dbReference type="NCBI Taxonomy" id="1497396"/>
    <lineage>
        <taxon>Bacteria</taxon>
        <taxon>Bacillati</taxon>
        <taxon>Actinomycetota</taxon>
        <taxon>Actinomycetes</taxon>
        <taxon>Pseudonocardiales</taxon>
        <taxon>Pseudonocardiaceae</taxon>
        <taxon>Kibdelosporangium</taxon>
    </lineage>
</organism>
<evidence type="ECO:0000313" key="2">
    <source>
        <dbReference type="EMBL" id="MFD1047253.1"/>
    </source>
</evidence>
<keyword evidence="1" id="KW-1133">Transmembrane helix</keyword>
<keyword evidence="3" id="KW-1185">Reference proteome</keyword>
<feature type="transmembrane region" description="Helical" evidence="1">
    <location>
        <begin position="128"/>
        <end position="148"/>
    </location>
</feature>
<reference evidence="3" key="1">
    <citation type="journal article" date="2019" name="Int. J. Syst. Evol. Microbiol.">
        <title>The Global Catalogue of Microorganisms (GCM) 10K type strain sequencing project: providing services to taxonomists for standard genome sequencing and annotation.</title>
        <authorList>
            <consortium name="The Broad Institute Genomics Platform"/>
            <consortium name="The Broad Institute Genome Sequencing Center for Infectious Disease"/>
            <person name="Wu L."/>
            <person name="Ma J."/>
        </authorList>
    </citation>
    <scope>NUCLEOTIDE SEQUENCE [LARGE SCALE GENOMIC DNA]</scope>
    <source>
        <strain evidence="3">JCM 31486</strain>
    </source>
</reference>
<evidence type="ECO:0000313" key="3">
    <source>
        <dbReference type="Proteomes" id="UP001597045"/>
    </source>
</evidence>
<keyword evidence="1" id="KW-0812">Transmembrane</keyword>
<comment type="caution">
    <text evidence="2">The sequence shown here is derived from an EMBL/GenBank/DDBJ whole genome shotgun (WGS) entry which is preliminary data.</text>
</comment>
<sequence length="263" mass="28572">MLTGIIALSTVVGLLGRPRVRIRSGWGHPGAWLIGVTALFFVNQVLFTIYVVRVHGGDATFISRYLPTGWFALADHDPAIHWLADHFPAPDLLSVSVLRVQAFFELPFVVLALLTVCRWYGPELYARVAGMIWPVAVSYTVTFCLIEFSLRNPYTWDDVVIRAVSAVVVGLLVPRLSGPVGVRGNGVRDLVLFLASVSAMGLLVLAVYDTALLYNLGHVHTVLPLASLAGVVLVGAHAHGARSSHIGTIRLACGYRPMTRSDH</sequence>
<name>A0ABW3M9K1_9PSEU</name>
<dbReference type="EMBL" id="JBHTIS010000991">
    <property type="protein sequence ID" value="MFD1047253.1"/>
    <property type="molecule type" value="Genomic_DNA"/>
</dbReference>
<evidence type="ECO:0000256" key="1">
    <source>
        <dbReference type="SAM" id="Phobius"/>
    </source>
</evidence>
<feature type="transmembrane region" description="Helical" evidence="1">
    <location>
        <begin position="190"/>
        <end position="208"/>
    </location>
</feature>
<protein>
    <submittedName>
        <fullName evidence="2">Uncharacterized protein</fullName>
    </submittedName>
</protein>
<gene>
    <name evidence="2" type="ORF">ACFQ1S_17705</name>
</gene>
<keyword evidence="1" id="KW-0472">Membrane</keyword>
<proteinExistence type="predicted"/>
<feature type="transmembrane region" description="Helical" evidence="1">
    <location>
        <begin position="31"/>
        <end position="52"/>
    </location>
</feature>
<feature type="transmembrane region" description="Helical" evidence="1">
    <location>
        <begin position="214"/>
        <end position="236"/>
    </location>
</feature>